<comment type="similarity">
    <text evidence="2">Belongs to the cation diffusion facilitator (CDF) transporter (TC 2.A.4) family.</text>
</comment>
<evidence type="ECO:0000256" key="2">
    <source>
        <dbReference type="ARBA" id="ARBA00008114"/>
    </source>
</evidence>
<proteinExistence type="inferred from homology"/>
<dbReference type="Gene3D" id="3.30.70.1350">
    <property type="entry name" value="Cation efflux protein, cytoplasmic domain"/>
    <property type="match status" value="1"/>
</dbReference>
<evidence type="ECO:0000259" key="9">
    <source>
        <dbReference type="Pfam" id="PF16916"/>
    </source>
</evidence>
<dbReference type="Proteomes" id="UP000051841">
    <property type="component" value="Unassembled WGS sequence"/>
</dbReference>
<evidence type="ECO:0000256" key="7">
    <source>
        <dbReference type="SAM" id="Phobius"/>
    </source>
</evidence>
<keyword evidence="4 7" id="KW-0812">Transmembrane</keyword>
<keyword evidence="11" id="KW-1185">Reference proteome</keyword>
<dbReference type="RefSeq" id="WP_031589466.1">
    <property type="nucleotide sequence ID" value="NZ_JNKN01000023.1"/>
</dbReference>
<dbReference type="InterPro" id="IPR036837">
    <property type="entry name" value="Cation_efflux_CTD_sf"/>
</dbReference>
<comment type="caution">
    <text evidence="10">The sequence shown here is derived from an EMBL/GenBank/DDBJ whole genome shotgun (WGS) entry which is preliminary data.</text>
</comment>
<dbReference type="GO" id="GO:0008324">
    <property type="term" value="F:monoatomic cation transmembrane transporter activity"/>
    <property type="evidence" value="ECO:0007669"/>
    <property type="project" value="InterPro"/>
</dbReference>
<dbReference type="PATRIC" id="fig|1410657.5.peg.653"/>
<evidence type="ECO:0000256" key="6">
    <source>
        <dbReference type="ARBA" id="ARBA00023136"/>
    </source>
</evidence>
<evidence type="ECO:0000256" key="1">
    <source>
        <dbReference type="ARBA" id="ARBA00004141"/>
    </source>
</evidence>
<sequence>MFTLLSRIFIKEDQLSMVEIREKYGVLCSILSIIANFICVAFKLVFGTFVHSSAIIADGYNNLSDAASNIASLTGFKLAGKKPDAHHPYGHGRYEYLTGLFISALIIYVGATCLIESSLKIINPVKLNFSIPALIALCVSIMIKLWMYTFNTKAGHIISSETLLATGRDSLNDVITTFGSMVALVGSCFTTFPLDGLIGVLLSLFVMKSGWDILRDMIDNLLGKVPDKEEINAITKTLMNYDGIYGVHDMMIHDYGPGRRYLIVHLEIDSESDMLEAHDLIDSIEKDISEKFQIFTTIHMDPIQLHDPLTNRLKDQVEQIIAKIDERYSIHDFRIVKGTHTKLIFDVLLPDHNGSEKEIDKKIKTEISHIDDAYECVIAYDYAYY</sequence>
<dbReference type="NCBIfam" id="TIGR01297">
    <property type="entry name" value="CDF"/>
    <property type="match status" value="1"/>
</dbReference>
<keyword evidence="6 7" id="KW-0472">Membrane</keyword>
<evidence type="ECO:0000313" key="10">
    <source>
        <dbReference type="EMBL" id="KRN49836.1"/>
    </source>
</evidence>
<dbReference type="Pfam" id="PF01545">
    <property type="entry name" value="Cation_efflux"/>
    <property type="match status" value="1"/>
</dbReference>
<dbReference type="InterPro" id="IPR027470">
    <property type="entry name" value="Cation_efflux_CTD"/>
</dbReference>
<evidence type="ECO:0000256" key="3">
    <source>
        <dbReference type="ARBA" id="ARBA00022448"/>
    </source>
</evidence>
<feature type="domain" description="Cation efflux protein cytoplasmic" evidence="9">
    <location>
        <begin position="226"/>
        <end position="302"/>
    </location>
</feature>
<dbReference type="PANTHER" id="PTHR43840:SF50">
    <property type="entry name" value="MANGANESE EFFLUX SYSTEM PROTEIN MNES"/>
    <property type="match status" value="1"/>
</dbReference>
<dbReference type="SUPFAM" id="SSF161111">
    <property type="entry name" value="Cation efflux protein transmembrane domain-like"/>
    <property type="match status" value="1"/>
</dbReference>
<dbReference type="PANTHER" id="PTHR43840">
    <property type="entry name" value="MITOCHONDRIAL METAL TRANSPORTER 1-RELATED"/>
    <property type="match status" value="1"/>
</dbReference>
<organism evidence="10 11">
    <name type="scientific">Kandleria vitulina DSM 20405</name>
    <dbReference type="NCBI Taxonomy" id="1410657"/>
    <lineage>
        <taxon>Bacteria</taxon>
        <taxon>Bacillati</taxon>
        <taxon>Bacillota</taxon>
        <taxon>Erysipelotrichia</taxon>
        <taxon>Erysipelotrichales</taxon>
        <taxon>Coprobacillaceae</taxon>
        <taxon>Kandleria</taxon>
    </lineage>
</organism>
<dbReference type="InterPro" id="IPR058533">
    <property type="entry name" value="Cation_efflux_TM"/>
</dbReference>
<accession>A0A0R2HIS2</accession>
<dbReference type="EMBL" id="JQBL01000019">
    <property type="protein sequence ID" value="KRN49836.1"/>
    <property type="molecule type" value="Genomic_DNA"/>
</dbReference>
<dbReference type="Pfam" id="PF16916">
    <property type="entry name" value="ZT_dimer"/>
    <property type="match status" value="1"/>
</dbReference>
<dbReference type="FunFam" id="1.20.1510.10:FF:000006">
    <property type="entry name" value="Divalent cation efflux transporter"/>
    <property type="match status" value="1"/>
</dbReference>
<dbReference type="AlphaFoldDB" id="A0A0R2HIS2"/>
<comment type="subcellular location">
    <subcellularLocation>
        <location evidence="1">Membrane</location>
        <topology evidence="1">Multi-pass membrane protein</topology>
    </subcellularLocation>
</comment>
<evidence type="ECO:0000259" key="8">
    <source>
        <dbReference type="Pfam" id="PF01545"/>
    </source>
</evidence>
<evidence type="ECO:0000313" key="11">
    <source>
        <dbReference type="Proteomes" id="UP000051841"/>
    </source>
</evidence>
<protein>
    <submittedName>
        <fullName evidence="10">Cation diffusion facilitator family transporter</fullName>
    </submittedName>
</protein>
<feature type="domain" description="Cation efflux protein transmembrane" evidence="8">
    <location>
        <begin position="30"/>
        <end position="222"/>
    </location>
</feature>
<keyword evidence="5 7" id="KW-1133">Transmembrane helix</keyword>
<dbReference type="InterPro" id="IPR050291">
    <property type="entry name" value="CDF_Transporter"/>
</dbReference>
<reference evidence="10 11" key="1">
    <citation type="journal article" date="2015" name="Genome Announc.">
        <title>Expanding the biotechnology potential of lactobacilli through comparative genomics of 213 strains and associated genera.</title>
        <authorList>
            <person name="Sun Z."/>
            <person name="Harris H.M."/>
            <person name="McCann A."/>
            <person name="Guo C."/>
            <person name="Argimon S."/>
            <person name="Zhang W."/>
            <person name="Yang X."/>
            <person name="Jeffery I.B."/>
            <person name="Cooney J.C."/>
            <person name="Kagawa T.F."/>
            <person name="Liu W."/>
            <person name="Song Y."/>
            <person name="Salvetti E."/>
            <person name="Wrobel A."/>
            <person name="Rasinkangas P."/>
            <person name="Parkhill J."/>
            <person name="Rea M.C."/>
            <person name="O'Sullivan O."/>
            <person name="Ritari J."/>
            <person name="Douillard F.P."/>
            <person name="Paul Ross R."/>
            <person name="Yang R."/>
            <person name="Briner A.E."/>
            <person name="Felis G.E."/>
            <person name="de Vos W.M."/>
            <person name="Barrangou R."/>
            <person name="Klaenhammer T.R."/>
            <person name="Caufield P.W."/>
            <person name="Cui Y."/>
            <person name="Zhang H."/>
            <person name="O'Toole P.W."/>
        </authorList>
    </citation>
    <scope>NUCLEOTIDE SEQUENCE [LARGE SCALE GENOMIC DNA]</scope>
    <source>
        <strain evidence="10 11">DSM 20405</strain>
    </source>
</reference>
<dbReference type="SUPFAM" id="SSF160240">
    <property type="entry name" value="Cation efflux protein cytoplasmic domain-like"/>
    <property type="match status" value="1"/>
</dbReference>
<dbReference type="InterPro" id="IPR002524">
    <property type="entry name" value="Cation_efflux"/>
</dbReference>
<evidence type="ECO:0000256" key="4">
    <source>
        <dbReference type="ARBA" id="ARBA00022692"/>
    </source>
</evidence>
<name>A0A0R2HIS2_9FIRM</name>
<dbReference type="Gene3D" id="1.20.1510.10">
    <property type="entry name" value="Cation efflux protein transmembrane domain"/>
    <property type="match status" value="1"/>
</dbReference>
<dbReference type="GO" id="GO:0016020">
    <property type="term" value="C:membrane"/>
    <property type="evidence" value="ECO:0007669"/>
    <property type="project" value="UniProtKB-SubCell"/>
</dbReference>
<feature type="transmembrane region" description="Helical" evidence="7">
    <location>
        <begin position="127"/>
        <end position="147"/>
    </location>
</feature>
<gene>
    <name evidence="10" type="ORF">IV49_GL000627</name>
</gene>
<evidence type="ECO:0000256" key="5">
    <source>
        <dbReference type="ARBA" id="ARBA00022989"/>
    </source>
</evidence>
<feature type="transmembrane region" description="Helical" evidence="7">
    <location>
        <begin position="24"/>
        <end position="46"/>
    </location>
</feature>
<feature type="transmembrane region" description="Helical" evidence="7">
    <location>
        <begin position="96"/>
        <end position="115"/>
    </location>
</feature>
<feature type="transmembrane region" description="Helical" evidence="7">
    <location>
        <begin position="181"/>
        <end position="207"/>
    </location>
</feature>
<keyword evidence="3" id="KW-0813">Transport</keyword>
<dbReference type="InterPro" id="IPR027469">
    <property type="entry name" value="Cation_efflux_TMD_sf"/>
</dbReference>